<sequence length="179" mass="21263">MTKYSKEIKEKVYYLFERGWGFHATAKELNIPEGTVRNWLFKYKNGYSTNRRIRKRNFSAEFKQTVIETRWANSLSFKETAELFNLDNPSLIAIWQKSYLDEGISGLQPKPKGRPPMQPKKQPKEQNNQSIKSDKERIKALEAENARLKYELSFYNDFMEEMRKIAKPNRSVKKTNNRN</sequence>
<accession>A0A6N3ALG5</accession>
<protein>
    <submittedName>
        <fullName evidence="2">Transposase</fullName>
    </submittedName>
</protein>
<organism evidence="2">
    <name type="scientific">Veillonella ratti</name>
    <dbReference type="NCBI Taxonomy" id="103892"/>
    <lineage>
        <taxon>Bacteria</taxon>
        <taxon>Bacillati</taxon>
        <taxon>Bacillota</taxon>
        <taxon>Negativicutes</taxon>
        <taxon>Veillonellales</taxon>
        <taxon>Veillonellaceae</taxon>
        <taxon>Veillonella</taxon>
    </lineage>
</organism>
<dbReference type="InterPro" id="IPR009057">
    <property type="entry name" value="Homeodomain-like_sf"/>
</dbReference>
<dbReference type="InterPro" id="IPR052057">
    <property type="entry name" value="IS150/IS1296_orfA-like"/>
</dbReference>
<gene>
    <name evidence="2" type="ORF">VRLFYP33_00767</name>
</gene>
<evidence type="ECO:0000313" key="2">
    <source>
        <dbReference type="EMBL" id="VYT91367.1"/>
    </source>
</evidence>
<name>A0A6N3ALG5_9FIRM</name>
<dbReference type="Gene3D" id="1.10.10.10">
    <property type="entry name" value="Winged helix-like DNA-binding domain superfamily/Winged helix DNA-binding domain"/>
    <property type="match status" value="2"/>
</dbReference>
<dbReference type="SUPFAM" id="SSF46689">
    <property type="entry name" value="Homeodomain-like"/>
    <property type="match status" value="1"/>
</dbReference>
<dbReference type="InterPro" id="IPR010921">
    <property type="entry name" value="Trp_repressor/repl_initiator"/>
</dbReference>
<dbReference type="InterPro" id="IPR036388">
    <property type="entry name" value="WH-like_DNA-bd_sf"/>
</dbReference>
<evidence type="ECO:0000256" key="1">
    <source>
        <dbReference type="SAM" id="MobiDB-lite"/>
    </source>
</evidence>
<dbReference type="AlphaFoldDB" id="A0A6N3ALG5"/>
<feature type="region of interest" description="Disordered" evidence="1">
    <location>
        <begin position="105"/>
        <end position="138"/>
    </location>
</feature>
<reference evidence="2" key="1">
    <citation type="submission" date="2019-11" db="EMBL/GenBank/DDBJ databases">
        <authorList>
            <person name="Feng L."/>
        </authorList>
    </citation>
    <scope>NUCLEOTIDE SEQUENCE</scope>
    <source>
        <strain evidence="2">VrattiLFYP33</strain>
    </source>
</reference>
<dbReference type="SUPFAM" id="SSF48295">
    <property type="entry name" value="TrpR-like"/>
    <property type="match status" value="1"/>
</dbReference>
<dbReference type="EMBL" id="CACRUX010000032">
    <property type="protein sequence ID" value="VYT91367.1"/>
    <property type="molecule type" value="Genomic_DNA"/>
</dbReference>
<dbReference type="PANTHER" id="PTHR33795">
    <property type="entry name" value="INSERTION ELEMENT IS150 PROTEIN INSJ"/>
    <property type="match status" value="1"/>
</dbReference>
<dbReference type="PANTHER" id="PTHR33795:SF1">
    <property type="entry name" value="INSERTION ELEMENT IS150 PROTEIN INSJ"/>
    <property type="match status" value="1"/>
</dbReference>
<proteinExistence type="predicted"/>
<dbReference type="GO" id="GO:0043565">
    <property type="term" value="F:sequence-specific DNA binding"/>
    <property type="evidence" value="ECO:0007669"/>
    <property type="project" value="InterPro"/>
</dbReference>